<dbReference type="GO" id="GO:0003677">
    <property type="term" value="F:DNA binding"/>
    <property type="evidence" value="ECO:0007669"/>
    <property type="project" value="UniProtKB-KW"/>
</dbReference>
<keyword evidence="3" id="KW-0238">DNA-binding</keyword>
<dbReference type="KEGG" id="npi:G7071_10325"/>
<dbReference type="Pfam" id="PF03965">
    <property type="entry name" value="Penicillinase_R"/>
    <property type="match status" value="1"/>
</dbReference>
<keyword evidence="7" id="KW-1185">Reference proteome</keyword>
<name>A0A6G7YG42_9ACTN</name>
<evidence type="ECO:0000313" key="6">
    <source>
        <dbReference type="EMBL" id="QIK75775.1"/>
    </source>
</evidence>
<feature type="region of interest" description="Disordered" evidence="5">
    <location>
        <begin position="122"/>
        <end position="144"/>
    </location>
</feature>
<proteinExistence type="inferred from homology"/>
<evidence type="ECO:0000256" key="5">
    <source>
        <dbReference type="SAM" id="MobiDB-lite"/>
    </source>
</evidence>
<sequence>MFVEKGAAIVSHLGQLEAAVMECLWAHDEAMPVREVLTELNGSRELAYTTVMTVLDNLHRKGMVARSKAGRAWVYIPVGSRSSYTAELMEEALAGNPDRGAALLHFVEKLPADELMQLRQLLDPTGPDPSVTSKSPASETARQL</sequence>
<dbReference type="AlphaFoldDB" id="A0A6G7YG42"/>
<dbReference type="Gene3D" id="6.10.140.850">
    <property type="match status" value="1"/>
</dbReference>
<dbReference type="InterPro" id="IPR005650">
    <property type="entry name" value="BlaI_family"/>
</dbReference>
<dbReference type="Proteomes" id="UP000502035">
    <property type="component" value="Chromosome"/>
</dbReference>
<evidence type="ECO:0000313" key="7">
    <source>
        <dbReference type="Proteomes" id="UP000502035"/>
    </source>
</evidence>
<evidence type="ECO:0000256" key="1">
    <source>
        <dbReference type="ARBA" id="ARBA00011046"/>
    </source>
</evidence>
<evidence type="ECO:0000256" key="2">
    <source>
        <dbReference type="ARBA" id="ARBA00023015"/>
    </source>
</evidence>
<protein>
    <submittedName>
        <fullName evidence="6">BlaI/MecI/CopY family transcriptional regulator</fullName>
    </submittedName>
</protein>
<comment type="similarity">
    <text evidence="1">Belongs to the BlaI transcriptional regulatory family.</text>
</comment>
<reference evidence="6 7" key="1">
    <citation type="submission" date="2020-03" db="EMBL/GenBank/DDBJ databases">
        <title>Nocardioides sp. nov., isolated from fish.</title>
        <authorList>
            <person name="Hyun D.-W."/>
            <person name="Bae J.-W."/>
        </authorList>
    </citation>
    <scope>NUCLEOTIDE SEQUENCE [LARGE SCALE GENOMIC DNA]</scope>
    <source>
        <strain evidence="6 7">HDW12A</strain>
    </source>
</reference>
<organism evidence="6 7">
    <name type="scientific">Nocardioides piscis</name>
    <dbReference type="NCBI Taxonomy" id="2714938"/>
    <lineage>
        <taxon>Bacteria</taxon>
        <taxon>Bacillati</taxon>
        <taxon>Actinomycetota</taxon>
        <taxon>Actinomycetes</taxon>
        <taxon>Propionibacteriales</taxon>
        <taxon>Nocardioidaceae</taxon>
        <taxon>Nocardioides</taxon>
    </lineage>
</organism>
<dbReference type="EMBL" id="CP049866">
    <property type="protein sequence ID" value="QIK75775.1"/>
    <property type="molecule type" value="Genomic_DNA"/>
</dbReference>
<dbReference type="RefSeq" id="WP_051204135.1">
    <property type="nucleotide sequence ID" value="NZ_CP049866.1"/>
</dbReference>
<dbReference type="InterPro" id="IPR036390">
    <property type="entry name" value="WH_DNA-bd_sf"/>
</dbReference>
<keyword evidence="2" id="KW-0805">Transcription regulation</keyword>
<keyword evidence="4" id="KW-0804">Transcription</keyword>
<gene>
    <name evidence="6" type="ORF">G7071_10325</name>
</gene>
<dbReference type="Gene3D" id="1.10.10.10">
    <property type="entry name" value="Winged helix-like DNA-binding domain superfamily/Winged helix DNA-binding domain"/>
    <property type="match status" value="1"/>
</dbReference>
<accession>A0A6G7YG42</accession>
<evidence type="ECO:0000256" key="3">
    <source>
        <dbReference type="ARBA" id="ARBA00023125"/>
    </source>
</evidence>
<feature type="compositionally biased region" description="Polar residues" evidence="5">
    <location>
        <begin position="130"/>
        <end position="144"/>
    </location>
</feature>
<dbReference type="InterPro" id="IPR036388">
    <property type="entry name" value="WH-like_DNA-bd_sf"/>
</dbReference>
<dbReference type="SUPFAM" id="SSF46785">
    <property type="entry name" value="Winged helix' DNA-binding domain"/>
    <property type="match status" value="1"/>
</dbReference>
<dbReference type="GO" id="GO:0045892">
    <property type="term" value="P:negative regulation of DNA-templated transcription"/>
    <property type="evidence" value="ECO:0007669"/>
    <property type="project" value="InterPro"/>
</dbReference>
<evidence type="ECO:0000256" key="4">
    <source>
        <dbReference type="ARBA" id="ARBA00023163"/>
    </source>
</evidence>